<feature type="region of interest" description="Disordered" evidence="1">
    <location>
        <begin position="1"/>
        <end position="22"/>
    </location>
</feature>
<dbReference type="Proteomes" id="UP001314170">
    <property type="component" value="Unassembled WGS sequence"/>
</dbReference>
<evidence type="ECO:0000313" key="3">
    <source>
        <dbReference type="Proteomes" id="UP001314170"/>
    </source>
</evidence>
<gene>
    <name evidence="2" type="ORF">DCAF_LOCUS17700</name>
</gene>
<accession>A0AAV1S0V9</accession>
<dbReference type="AlphaFoldDB" id="A0AAV1S0V9"/>
<evidence type="ECO:0000313" key="2">
    <source>
        <dbReference type="EMBL" id="CAK7344255.1"/>
    </source>
</evidence>
<name>A0AAV1S0V9_9ROSI</name>
<evidence type="ECO:0000256" key="1">
    <source>
        <dbReference type="SAM" id="MobiDB-lite"/>
    </source>
</evidence>
<comment type="caution">
    <text evidence="2">The sequence shown here is derived from an EMBL/GenBank/DDBJ whole genome shotgun (WGS) entry which is preliminary data.</text>
</comment>
<reference evidence="2 3" key="1">
    <citation type="submission" date="2024-01" db="EMBL/GenBank/DDBJ databases">
        <authorList>
            <person name="Waweru B."/>
        </authorList>
    </citation>
    <scope>NUCLEOTIDE SEQUENCE [LARGE SCALE GENOMIC DNA]</scope>
</reference>
<protein>
    <submittedName>
        <fullName evidence="2">Uncharacterized protein</fullName>
    </submittedName>
</protein>
<dbReference type="EMBL" id="CAWUPB010001161">
    <property type="protein sequence ID" value="CAK7344255.1"/>
    <property type="molecule type" value="Genomic_DNA"/>
</dbReference>
<sequence length="235" mass="26482">MRLQLFEHPQRPQPRTNEGRSISGWNEQHRLWLEGFYGARVFVKGVTLIGLSSEWLLELVLWSGEGEWVGANGPIGVRLLRITAMIEHNFWRKGGQLSFGEERVDGDERLRLAVWLGFYEGRWHDRLDRNLRKKKGWNGTPQALATFLAPGDAIYSLRLGSLRYPQKQGCCSFSVLQQVVDGGAEDKIAPRHGLSIPGLHVTACDTCASAKNITTTTITKEDTFFIFNNLNGDAE</sequence>
<proteinExistence type="predicted"/>
<feature type="compositionally biased region" description="Polar residues" evidence="1">
    <location>
        <begin position="13"/>
        <end position="22"/>
    </location>
</feature>
<organism evidence="2 3">
    <name type="scientific">Dovyalis caffra</name>
    <dbReference type="NCBI Taxonomy" id="77055"/>
    <lineage>
        <taxon>Eukaryota</taxon>
        <taxon>Viridiplantae</taxon>
        <taxon>Streptophyta</taxon>
        <taxon>Embryophyta</taxon>
        <taxon>Tracheophyta</taxon>
        <taxon>Spermatophyta</taxon>
        <taxon>Magnoliopsida</taxon>
        <taxon>eudicotyledons</taxon>
        <taxon>Gunneridae</taxon>
        <taxon>Pentapetalae</taxon>
        <taxon>rosids</taxon>
        <taxon>fabids</taxon>
        <taxon>Malpighiales</taxon>
        <taxon>Salicaceae</taxon>
        <taxon>Flacourtieae</taxon>
        <taxon>Dovyalis</taxon>
    </lineage>
</organism>
<keyword evidence="3" id="KW-1185">Reference proteome</keyword>